<sequence>MSRRHRQKGYVLKIVVATRPLQYGGDRPGTPGDQTAGIRAVQASADCGSPKCRSLRPGGEPQRINRYSPSLSTAMKAFWLISTLPIAFIRFLPSFCFCNSFRFRVMSPP</sequence>
<accession>A0A517NAX0</accession>
<organism evidence="1 2">
    <name type="scientific">Rubripirellula lacrimiformis</name>
    <dbReference type="NCBI Taxonomy" id="1930273"/>
    <lineage>
        <taxon>Bacteria</taxon>
        <taxon>Pseudomonadati</taxon>
        <taxon>Planctomycetota</taxon>
        <taxon>Planctomycetia</taxon>
        <taxon>Pirellulales</taxon>
        <taxon>Pirellulaceae</taxon>
        <taxon>Rubripirellula</taxon>
    </lineage>
</organism>
<name>A0A517NAX0_9BACT</name>
<protein>
    <submittedName>
        <fullName evidence="1">Uncharacterized protein</fullName>
    </submittedName>
</protein>
<evidence type="ECO:0000313" key="1">
    <source>
        <dbReference type="EMBL" id="QDT04158.1"/>
    </source>
</evidence>
<evidence type="ECO:0000313" key="2">
    <source>
        <dbReference type="Proteomes" id="UP000318538"/>
    </source>
</evidence>
<gene>
    <name evidence="1" type="ORF">K227x_25470</name>
</gene>
<keyword evidence="2" id="KW-1185">Reference proteome</keyword>
<dbReference type="Proteomes" id="UP000318538">
    <property type="component" value="Chromosome"/>
</dbReference>
<proteinExistence type="predicted"/>
<dbReference type="KEGG" id="rlc:K227x_25470"/>
<reference evidence="1 2" key="1">
    <citation type="submission" date="2019-02" db="EMBL/GenBank/DDBJ databases">
        <title>Deep-cultivation of Planctomycetes and their phenomic and genomic characterization uncovers novel biology.</title>
        <authorList>
            <person name="Wiegand S."/>
            <person name="Jogler M."/>
            <person name="Boedeker C."/>
            <person name="Pinto D."/>
            <person name="Vollmers J."/>
            <person name="Rivas-Marin E."/>
            <person name="Kohn T."/>
            <person name="Peeters S.H."/>
            <person name="Heuer A."/>
            <person name="Rast P."/>
            <person name="Oberbeckmann S."/>
            <person name="Bunk B."/>
            <person name="Jeske O."/>
            <person name="Meyerdierks A."/>
            <person name="Storesund J.E."/>
            <person name="Kallscheuer N."/>
            <person name="Luecker S."/>
            <person name="Lage O.M."/>
            <person name="Pohl T."/>
            <person name="Merkel B.J."/>
            <person name="Hornburger P."/>
            <person name="Mueller R.-W."/>
            <person name="Bruemmer F."/>
            <person name="Labrenz M."/>
            <person name="Spormann A.M."/>
            <person name="Op den Camp H."/>
            <person name="Overmann J."/>
            <person name="Amann R."/>
            <person name="Jetten M.S.M."/>
            <person name="Mascher T."/>
            <person name="Medema M.H."/>
            <person name="Devos D.P."/>
            <person name="Kaster A.-K."/>
            <person name="Ovreas L."/>
            <person name="Rohde M."/>
            <person name="Galperin M.Y."/>
            <person name="Jogler C."/>
        </authorList>
    </citation>
    <scope>NUCLEOTIDE SEQUENCE [LARGE SCALE GENOMIC DNA]</scope>
    <source>
        <strain evidence="1 2">K22_7</strain>
    </source>
</reference>
<dbReference type="AlphaFoldDB" id="A0A517NAX0"/>
<dbReference type="EMBL" id="CP036525">
    <property type="protein sequence ID" value="QDT04158.1"/>
    <property type="molecule type" value="Genomic_DNA"/>
</dbReference>